<evidence type="ECO:0000256" key="4">
    <source>
        <dbReference type="ARBA" id="ARBA00023242"/>
    </source>
</evidence>
<feature type="region of interest" description="Disordered" evidence="6">
    <location>
        <begin position="221"/>
        <end position="253"/>
    </location>
</feature>
<evidence type="ECO:0000256" key="3">
    <source>
        <dbReference type="ARBA" id="ARBA00022552"/>
    </source>
</evidence>
<gene>
    <name evidence="7" type="ORF">TDIB3V08_LOCUS5322</name>
</gene>
<organism evidence="7">
    <name type="scientific">Timema douglasi</name>
    <name type="common">Walking stick</name>
    <dbReference type="NCBI Taxonomy" id="61478"/>
    <lineage>
        <taxon>Eukaryota</taxon>
        <taxon>Metazoa</taxon>
        <taxon>Ecdysozoa</taxon>
        <taxon>Arthropoda</taxon>
        <taxon>Hexapoda</taxon>
        <taxon>Insecta</taxon>
        <taxon>Pterygota</taxon>
        <taxon>Neoptera</taxon>
        <taxon>Polyneoptera</taxon>
        <taxon>Phasmatodea</taxon>
        <taxon>Timematodea</taxon>
        <taxon>Timematoidea</taxon>
        <taxon>Timematidae</taxon>
        <taxon>Timema</taxon>
    </lineage>
</organism>
<evidence type="ECO:0000256" key="1">
    <source>
        <dbReference type="ARBA" id="ARBA00004604"/>
    </source>
</evidence>
<sequence>MSTWKKASKTNQKVHRERHQPESRTHLGLLEKKKDYKQRANDHHEKERTLKLLKKRALNRNPDEFYFHMINSRVVDGEHHELEKDDEHTPDQIRLMQTQDLRYITTKRTIEAKKVNRLQSKLHLLDAANQTENKHIFFVDTIDEAKHFDVVTHLGTHPALLDRRVNRPMLSDLKKLSLPSLDKATLEEAATQKIRSYKELRKRIEREKELTVIQQKLEVKRHLQSKKEQQPKRIKPGTKKTAPVYEWKYERKR</sequence>
<comment type="similarity">
    <text evidence="2 5">Belongs to the UTP11 family.</text>
</comment>
<dbReference type="GO" id="GO:0006364">
    <property type="term" value="P:rRNA processing"/>
    <property type="evidence" value="ECO:0007669"/>
    <property type="project" value="UniProtKB-UniRule"/>
</dbReference>
<dbReference type="AlphaFoldDB" id="A0A7R8Z7C5"/>
<evidence type="ECO:0000313" key="7">
    <source>
        <dbReference type="EMBL" id="CAD7199049.1"/>
    </source>
</evidence>
<proteinExistence type="inferred from homology"/>
<name>A0A7R8Z7C5_TIMDO</name>
<evidence type="ECO:0000256" key="2">
    <source>
        <dbReference type="ARBA" id="ARBA00008105"/>
    </source>
</evidence>
<keyword evidence="3 5" id="KW-0698">rRNA processing</keyword>
<dbReference type="PANTHER" id="PTHR12838:SF0">
    <property type="entry name" value="U3 SMALL NUCLEOLAR RNA-ASSOCIATED PROTEIN 11-RELATED"/>
    <property type="match status" value="1"/>
</dbReference>
<dbReference type="GO" id="GO:0032040">
    <property type="term" value="C:small-subunit processome"/>
    <property type="evidence" value="ECO:0007669"/>
    <property type="project" value="UniProtKB-UniRule"/>
</dbReference>
<evidence type="ECO:0000256" key="5">
    <source>
        <dbReference type="PIRNR" id="PIRNR015952"/>
    </source>
</evidence>
<dbReference type="PIRSF" id="PIRSF015952">
    <property type="entry name" value="U3snoRNP11"/>
    <property type="match status" value="1"/>
</dbReference>
<dbReference type="InterPro" id="IPR007144">
    <property type="entry name" value="SSU_processome_Utp11"/>
</dbReference>
<evidence type="ECO:0000256" key="6">
    <source>
        <dbReference type="SAM" id="MobiDB-lite"/>
    </source>
</evidence>
<comment type="function">
    <text evidence="5">Involved in nucleolar processing of pre-18S ribosomal RNA.</text>
</comment>
<dbReference type="EMBL" id="OA566533">
    <property type="protein sequence ID" value="CAD7199049.1"/>
    <property type="molecule type" value="Genomic_DNA"/>
</dbReference>
<reference evidence="7" key="1">
    <citation type="submission" date="2020-11" db="EMBL/GenBank/DDBJ databases">
        <authorList>
            <person name="Tran Van P."/>
        </authorList>
    </citation>
    <scope>NUCLEOTIDE SEQUENCE</scope>
</reference>
<dbReference type="Pfam" id="PF03998">
    <property type="entry name" value="Utp11"/>
    <property type="match status" value="1"/>
</dbReference>
<keyword evidence="4 5" id="KW-0539">Nucleus</keyword>
<dbReference type="PANTHER" id="PTHR12838">
    <property type="entry name" value="U3 SMALL NUCLEOLAR RNA-ASSOCIATED PROTEIN 11"/>
    <property type="match status" value="1"/>
</dbReference>
<accession>A0A7R8Z7C5</accession>
<feature type="compositionally biased region" description="Basic and acidic residues" evidence="6">
    <location>
        <begin position="221"/>
        <end position="231"/>
    </location>
</feature>
<comment type="subcellular location">
    <subcellularLocation>
        <location evidence="1 5">Nucleus</location>
        <location evidence="1 5">Nucleolus</location>
    </subcellularLocation>
</comment>
<comment type="subunit">
    <text evidence="5">Component of the ribosomal small subunit (SSU) processome.</text>
</comment>
<feature type="compositionally biased region" description="Basic and acidic residues" evidence="6">
    <location>
        <begin position="19"/>
        <end position="46"/>
    </location>
</feature>
<feature type="compositionally biased region" description="Basic residues" evidence="6">
    <location>
        <begin position="1"/>
        <end position="18"/>
    </location>
</feature>
<feature type="region of interest" description="Disordered" evidence="6">
    <location>
        <begin position="1"/>
        <end position="46"/>
    </location>
</feature>
<protein>
    <recommendedName>
        <fullName evidence="5">U3 small nucleolar RNA-associated protein 11</fullName>
        <shortName evidence="5">U3 snoRNA-associated protein 11</shortName>
    </recommendedName>
</protein>